<evidence type="ECO:0000256" key="9">
    <source>
        <dbReference type="SAM" id="MobiDB-lite"/>
    </source>
</evidence>
<keyword evidence="5" id="KW-0067">ATP-binding</keyword>
<dbReference type="InterPro" id="IPR035516">
    <property type="entry name" value="Gyrase/topoIV_suA_C"/>
</dbReference>
<dbReference type="NCBIfam" id="NF004044">
    <property type="entry name" value="PRK05561.1"/>
    <property type="match status" value="1"/>
</dbReference>
<evidence type="ECO:0000256" key="7">
    <source>
        <dbReference type="ARBA" id="ARBA00023125"/>
    </source>
</evidence>
<dbReference type="AlphaFoldDB" id="A0A160U1Y4"/>
<dbReference type="GO" id="GO:0005737">
    <property type="term" value="C:cytoplasm"/>
    <property type="evidence" value="ECO:0007669"/>
    <property type="project" value="TreeGrafter"/>
</dbReference>
<dbReference type="SUPFAM" id="SSF101904">
    <property type="entry name" value="GyrA/ParC C-terminal domain-like"/>
    <property type="match status" value="1"/>
</dbReference>
<dbReference type="InterPro" id="IPR005743">
    <property type="entry name" value="GyrA"/>
</dbReference>
<dbReference type="GO" id="GO:0003677">
    <property type="term" value="F:DNA binding"/>
    <property type="evidence" value="ECO:0007669"/>
    <property type="project" value="UniProtKB-KW"/>
</dbReference>
<dbReference type="InterPro" id="IPR050220">
    <property type="entry name" value="Type_II_DNA_Topoisomerases"/>
</dbReference>
<dbReference type="NCBIfam" id="TIGR01063">
    <property type="entry name" value="gyrA"/>
    <property type="match status" value="1"/>
</dbReference>
<dbReference type="SUPFAM" id="SSF56719">
    <property type="entry name" value="Type II DNA topoisomerase"/>
    <property type="match status" value="1"/>
</dbReference>
<dbReference type="InterPro" id="IPR002205">
    <property type="entry name" value="Topo_IIA_dom_A"/>
</dbReference>
<organism evidence="11">
    <name type="scientific">hydrothermal vent metagenome</name>
    <dbReference type="NCBI Taxonomy" id="652676"/>
    <lineage>
        <taxon>unclassified sequences</taxon>
        <taxon>metagenomes</taxon>
        <taxon>ecological metagenomes</taxon>
    </lineage>
</organism>
<evidence type="ECO:0000256" key="5">
    <source>
        <dbReference type="ARBA" id="ARBA00022840"/>
    </source>
</evidence>
<dbReference type="FunFam" id="3.90.199.10:FF:000001">
    <property type="entry name" value="DNA gyrase subunit A"/>
    <property type="match status" value="1"/>
</dbReference>
<feature type="region of interest" description="Disordered" evidence="9">
    <location>
        <begin position="1"/>
        <end position="23"/>
    </location>
</feature>
<dbReference type="GO" id="GO:0005524">
    <property type="term" value="F:ATP binding"/>
    <property type="evidence" value="ECO:0007669"/>
    <property type="project" value="UniProtKB-KW"/>
</dbReference>
<dbReference type="EC" id="5.6.2.2" evidence="3"/>
<comment type="catalytic activity">
    <reaction evidence="1">
        <text>ATP-dependent breakage, passage and rejoining of double-stranded DNA.</text>
        <dbReference type="EC" id="5.6.2.2"/>
    </reaction>
</comment>
<dbReference type="GO" id="GO:0006265">
    <property type="term" value="P:DNA topological change"/>
    <property type="evidence" value="ECO:0007669"/>
    <property type="project" value="InterPro"/>
</dbReference>
<accession>A0A160U1Y4</accession>
<dbReference type="InterPro" id="IPR006691">
    <property type="entry name" value="GyrA/parC_rep"/>
</dbReference>
<dbReference type="FunFam" id="3.30.1360.40:FF:000002">
    <property type="entry name" value="DNA gyrase subunit A"/>
    <property type="match status" value="1"/>
</dbReference>
<dbReference type="GO" id="GO:0009330">
    <property type="term" value="C:DNA topoisomerase type II (double strand cut, ATP-hydrolyzing) complex"/>
    <property type="evidence" value="ECO:0007669"/>
    <property type="project" value="TreeGrafter"/>
</dbReference>
<dbReference type="PROSITE" id="PS52040">
    <property type="entry name" value="TOPO_IIA"/>
    <property type="match status" value="1"/>
</dbReference>
<evidence type="ECO:0000256" key="8">
    <source>
        <dbReference type="ARBA" id="ARBA00023235"/>
    </source>
</evidence>
<dbReference type="PANTHER" id="PTHR43493">
    <property type="entry name" value="DNA GYRASE/TOPOISOMERASE SUBUNIT A"/>
    <property type="match status" value="1"/>
</dbReference>
<dbReference type="InterPro" id="IPR013760">
    <property type="entry name" value="Topo_IIA-like_dom_sf"/>
</dbReference>
<evidence type="ECO:0000313" key="11">
    <source>
        <dbReference type="EMBL" id="CUS57608.1"/>
    </source>
</evidence>
<protein>
    <recommendedName>
        <fullName evidence="3">DNA topoisomerase (ATP-hydrolyzing)</fullName>
        <ecNumber evidence="3">5.6.2.2</ecNumber>
    </recommendedName>
</protein>
<dbReference type="Gene3D" id="3.30.1360.40">
    <property type="match status" value="1"/>
</dbReference>
<feature type="compositionally biased region" description="Acidic residues" evidence="9">
    <location>
        <begin position="1"/>
        <end position="13"/>
    </location>
</feature>
<dbReference type="Gene3D" id="1.10.268.10">
    <property type="entry name" value="Topoisomerase, domain 3"/>
    <property type="match status" value="1"/>
</dbReference>
<dbReference type="SMART" id="SM00434">
    <property type="entry name" value="TOP4c"/>
    <property type="match status" value="1"/>
</dbReference>
<keyword evidence="7" id="KW-0238">DNA-binding</keyword>
<evidence type="ECO:0000256" key="4">
    <source>
        <dbReference type="ARBA" id="ARBA00022741"/>
    </source>
</evidence>
<dbReference type="CDD" id="cd00187">
    <property type="entry name" value="TOP4c"/>
    <property type="match status" value="1"/>
</dbReference>
<dbReference type="GO" id="GO:0005694">
    <property type="term" value="C:chromosome"/>
    <property type="evidence" value="ECO:0007669"/>
    <property type="project" value="InterPro"/>
</dbReference>
<dbReference type="InterPro" id="IPR013758">
    <property type="entry name" value="Topo_IIA_A/C_ab"/>
</dbReference>
<reference evidence="11" key="1">
    <citation type="submission" date="2015-10" db="EMBL/GenBank/DDBJ databases">
        <authorList>
            <person name="Gilbert D.G."/>
        </authorList>
    </citation>
    <scope>NUCLEOTIDE SEQUENCE</scope>
</reference>
<evidence type="ECO:0000256" key="3">
    <source>
        <dbReference type="ARBA" id="ARBA00012895"/>
    </source>
</evidence>
<evidence type="ECO:0000259" key="10">
    <source>
        <dbReference type="PROSITE" id="PS52040"/>
    </source>
</evidence>
<dbReference type="Gene3D" id="3.90.199.10">
    <property type="entry name" value="Topoisomerase II, domain 5"/>
    <property type="match status" value="1"/>
</dbReference>
<dbReference type="NCBIfam" id="NF004043">
    <property type="entry name" value="PRK05560.1"/>
    <property type="match status" value="1"/>
</dbReference>
<dbReference type="Gene3D" id="2.120.10.90">
    <property type="entry name" value="DNA gyrase/topoisomerase IV, subunit A, C-terminal"/>
    <property type="match status" value="1"/>
</dbReference>
<dbReference type="Pfam" id="PF00521">
    <property type="entry name" value="DNA_topoisoIV"/>
    <property type="match status" value="1"/>
</dbReference>
<comment type="similarity">
    <text evidence="2">Belongs to the type II topoisomerase GyrA/ParC subunit family.</text>
</comment>
<evidence type="ECO:0000256" key="2">
    <source>
        <dbReference type="ARBA" id="ARBA00008263"/>
    </source>
</evidence>
<dbReference type="PANTHER" id="PTHR43493:SF5">
    <property type="entry name" value="DNA GYRASE SUBUNIT A, CHLOROPLASTIC_MITOCHONDRIAL"/>
    <property type="match status" value="1"/>
</dbReference>
<dbReference type="Pfam" id="PF03989">
    <property type="entry name" value="DNA_gyraseA_C"/>
    <property type="match status" value="6"/>
</dbReference>
<dbReference type="GO" id="GO:0003918">
    <property type="term" value="F:DNA topoisomerase type II (double strand cut, ATP-hydrolyzing) activity"/>
    <property type="evidence" value="ECO:0007669"/>
    <property type="project" value="UniProtKB-EC"/>
</dbReference>
<keyword evidence="8 11" id="KW-0413">Isomerase</keyword>
<feature type="domain" description="Topo IIA-type catalytic" evidence="10">
    <location>
        <begin position="54"/>
        <end position="550"/>
    </location>
</feature>
<dbReference type="FunFam" id="1.10.268.10:FF:000001">
    <property type="entry name" value="DNA gyrase subunit A"/>
    <property type="match status" value="1"/>
</dbReference>
<dbReference type="HAMAP" id="MF_01897">
    <property type="entry name" value="GyrA"/>
    <property type="match status" value="1"/>
</dbReference>
<evidence type="ECO:0000256" key="6">
    <source>
        <dbReference type="ARBA" id="ARBA00023029"/>
    </source>
</evidence>
<name>A0A160U1Y4_9ZZZZ</name>
<sequence length="937" mass="102598">MSDDTTPPDDPETPENGGEGSAFLPDGIELISIESELKSSYLDYAMSVIVSRALPDVRDGLKPVHRRILYAMNEGGNTPSKPYKKSANIVGAVMGNYHPHGDSAIYDALVRMAQPFSMGVTLVDGQGNFGSIDNDPPAAMRYTESRMTKEATYLLADIDKDTVDFQDNYDGSQKEPIVLPAQYPNLLVNGAGGIAVGMATNIPPHNLGEVIDATLAIIEDPTLDEDALLEIVPGPDFPTGGQIMGMSGSRKAMTTGRGSVIMRAKTDIEEAKNGRQAIIVTEIPYQVNKAAMITKIAELVRDKRIEGIADLRDESDRNGIRVVVELKKDASAEVVLNQLFRFSQMQTSFGVNMLALNGGRPELMNLRKVLDCFVAFRQEVVVRRTKHELNKARDRAHVLVGLAMAVANIDEVIRIIRYSPDPNAAREALLEKAWPIMDMGPLLDLIADRRTRKGDGDTIYLSDEQARSILALQLSRLTGLGRDEIGNEAKGLSEKIEEFLSILRSRQRVLDIIKGELSEVKEKFAVPRRSEFAFGGIDMEDEDLIEVEDMVVAVTHGGYVKRTPLSTYRTQHRGGKGRSGMNMKDEDFVVDVFSATTHTEVLFFSSAGMVYKEKVWRLPIGGPNSRGKALVNIFPLAADERIESVMPLPEDDESRNELDVMFATKTGTVRRNKLSDFTRVNRNGKIAMKLEDDDGIVSVKICSEKDDILLTTALGQCIRFAVPDVRVFAGRNSTGVRGIRLGEGDEVISMGILRHMDVTSEEARGYLKHAAAMRRAATGEEEEVSDDDGEEAVDEAALSAERIAELGAAEEFILTIADDGMGKRSSAYDYRVTGRGGKGLVAQNIWGRDKKQGPVKKVAQSFTVGDGDQVMLVTNAGQLIRTPVEQIRIAGRSTGGVWVLRTAEGERVVSVARLVEDAETAMDDAEDAGDIPYVNRT</sequence>
<dbReference type="EMBL" id="CZQD01000046">
    <property type="protein sequence ID" value="CUS57608.1"/>
    <property type="molecule type" value="Genomic_DNA"/>
</dbReference>
<keyword evidence="6" id="KW-0799">Topoisomerase</keyword>
<keyword evidence="4" id="KW-0547">Nucleotide-binding</keyword>
<gene>
    <name evidence="11" type="ORF">MGWOODY_Hyp2304</name>
</gene>
<evidence type="ECO:0000256" key="1">
    <source>
        <dbReference type="ARBA" id="ARBA00000185"/>
    </source>
</evidence>
<dbReference type="InterPro" id="IPR013757">
    <property type="entry name" value="Topo_IIA_A_a_sf"/>
</dbReference>
<proteinExistence type="inferred from homology"/>